<evidence type="ECO:0000313" key="3">
    <source>
        <dbReference type="Proteomes" id="UP000015527"/>
    </source>
</evidence>
<evidence type="ECO:0008006" key="4">
    <source>
        <dbReference type="Google" id="ProtNLM"/>
    </source>
</evidence>
<name>T0IHF9_9SPHN</name>
<protein>
    <recommendedName>
        <fullName evidence="4">DUF1345 domain-containing protein</fullName>
    </recommendedName>
</protein>
<feature type="transmembrane region" description="Helical" evidence="1">
    <location>
        <begin position="90"/>
        <end position="110"/>
    </location>
</feature>
<comment type="caution">
    <text evidence="2">The sequence shown here is derived from an EMBL/GenBank/DDBJ whole genome shotgun (WGS) entry which is preliminary data.</text>
</comment>
<dbReference type="AlphaFoldDB" id="T0IHF9"/>
<keyword evidence="1" id="KW-1133">Transmembrane helix</keyword>
<keyword evidence="1" id="KW-0472">Membrane</keyword>
<dbReference type="InterPro" id="IPR009781">
    <property type="entry name" value="DUF1345"/>
</dbReference>
<accession>T0IHF9</accession>
<evidence type="ECO:0000256" key="1">
    <source>
        <dbReference type="SAM" id="Phobius"/>
    </source>
</evidence>
<keyword evidence="1" id="KW-0812">Transmembrane</keyword>
<reference evidence="2 3" key="1">
    <citation type="journal article" date="2013" name="Genome Announc.">
        <title>Genome Sequence of Novosphingobium lindaniclasticum LE124T, Isolated from a Hexachlorocyclohexane Dumpsite.</title>
        <authorList>
            <person name="Saxena A."/>
            <person name="Nayyar N."/>
            <person name="Sangwan N."/>
            <person name="Kumari R."/>
            <person name="Khurana J.P."/>
            <person name="Lal R."/>
        </authorList>
    </citation>
    <scope>NUCLEOTIDE SEQUENCE [LARGE SCALE GENOMIC DNA]</scope>
    <source>
        <strain evidence="2 3">LE124</strain>
    </source>
</reference>
<sequence>MGSRLKERGAMAGSGTSILNRLSHPRYLLFLAVLATSVWPLLAVIGAVEAVVTAFDLAVIVFVLSCVPLWRDGNPEVMRRQAKRDDAGQVLLLLLTGLISSVILAALGTLVLDNKSLVPGEIALLVVTLLACWTFANLIYAFHYARLYYSAREGADRKGLDFPGGCTPDFADFVNFAFVIGMTCQTADIEITDSAVRRISTFHGLFAFAFNLGILALTVNVLASSSGGT</sequence>
<dbReference type="EMBL" id="ATHL01000137">
    <property type="protein sequence ID" value="EQB09084.1"/>
    <property type="molecule type" value="Genomic_DNA"/>
</dbReference>
<dbReference type="eggNOG" id="COG4291">
    <property type="taxonomic scope" value="Bacteria"/>
</dbReference>
<organism evidence="2 3">
    <name type="scientific">Novosphingobium lindaniclasticum LE124</name>
    <dbReference type="NCBI Taxonomy" id="1096930"/>
    <lineage>
        <taxon>Bacteria</taxon>
        <taxon>Pseudomonadati</taxon>
        <taxon>Pseudomonadota</taxon>
        <taxon>Alphaproteobacteria</taxon>
        <taxon>Sphingomonadales</taxon>
        <taxon>Sphingomonadaceae</taxon>
        <taxon>Novosphingobium</taxon>
    </lineage>
</organism>
<evidence type="ECO:0000313" key="2">
    <source>
        <dbReference type="EMBL" id="EQB09084.1"/>
    </source>
</evidence>
<feature type="transmembrane region" description="Helical" evidence="1">
    <location>
        <begin position="51"/>
        <end position="70"/>
    </location>
</feature>
<feature type="transmembrane region" description="Helical" evidence="1">
    <location>
        <begin position="122"/>
        <end position="142"/>
    </location>
</feature>
<proteinExistence type="predicted"/>
<feature type="transmembrane region" description="Helical" evidence="1">
    <location>
        <begin position="204"/>
        <end position="223"/>
    </location>
</feature>
<dbReference type="PATRIC" id="fig|1096930.3.peg.3965"/>
<keyword evidence="3" id="KW-1185">Reference proteome</keyword>
<gene>
    <name evidence="2" type="ORF">L284_20175</name>
</gene>
<feature type="transmembrane region" description="Helical" evidence="1">
    <location>
        <begin position="27"/>
        <end position="45"/>
    </location>
</feature>
<dbReference type="Proteomes" id="UP000015527">
    <property type="component" value="Unassembled WGS sequence"/>
</dbReference>
<dbReference type="Pfam" id="PF07077">
    <property type="entry name" value="DUF1345"/>
    <property type="match status" value="1"/>
</dbReference>